<evidence type="ECO:0000313" key="1">
    <source>
        <dbReference type="EMBL" id="SEU01139.1"/>
    </source>
</evidence>
<keyword evidence="2" id="KW-1185">Reference proteome</keyword>
<evidence type="ECO:0000313" key="2">
    <source>
        <dbReference type="Proteomes" id="UP000199320"/>
    </source>
</evidence>
<dbReference type="STRING" id="392421.SAMN04488694_12635"/>
<sequence length="33" mass="3648">MTDCRTKCLEAKGEQCEICDAAENIIAHHIDGE</sequence>
<dbReference type="AlphaFoldDB" id="A0A1I0IV04"/>
<dbReference type="Proteomes" id="UP000199320">
    <property type="component" value="Unassembled WGS sequence"/>
</dbReference>
<organism evidence="1 2">
    <name type="scientific">Natrinema hispanicum</name>
    <dbReference type="NCBI Taxonomy" id="392421"/>
    <lineage>
        <taxon>Archaea</taxon>
        <taxon>Methanobacteriati</taxon>
        <taxon>Methanobacteriota</taxon>
        <taxon>Stenosarchaea group</taxon>
        <taxon>Halobacteria</taxon>
        <taxon>Halobacteriales</taxon>
        <taxon>Natrialbaceae</taxon>
        <taxon>Natrinema</taxon>
    </lineage>
</organism>
<protein>
    <submittedName>
        <fullName evidence="1">Uncharacterized protein</fullName>
    </submittedName>
</protein>
<reference evidence="2" key="1">
    <citation type="submission" date="2016-10" db="EMBL/GenBank/DDBJ databases">
        <authorList>
            <person name="Varghese N."/>
            <person name="Submissions S."/>
        </authorList>
    </citation>
    <scope>NUCLEOTIDE SEQUENCE [LARGE SCALE GENOMIC DNA]</scope>
    <source>
        <strain evidence="2">CDM_6</strain>
    </source>
</reference>
<name>A0A1I0IV04_9EURY</name>
<dbReference type="EMBL" id="FOIC01000026">
    <property type="protein sequence ID" value="SEU01139.1"/>
    <property type="molecule type" value="Genomic_DNA"/>
</dbReference>
<gene>
    <name evidence="1" type="ORF">SAMN04488694_12635</name>
</gene>
<proteinExistence type="predicted"/>
<accession>A0A1I0IV04</accession>